<protein>
    <submittedName>
        <fullName evidence="1">Cell wall protein Ecm33</fullName>
    </submittedName>
</protein>
<organism evidence="1">
    <name type="scientific">Ophidiomyces ophidiicola</name>
    <dbReference type="NCBI Taxonomy" id="1387563"/>
    <lineage>
        <taxon>Eukaryota</taxon>
        <taxon>Fungi</taxon>
        <taxon>Dikarya</taxon>
        <taxon>Ascomycota</taxon>
        <taxon>Pezizomycotina</taxon>
        <taxon>Eurotiomycetes</taxon>
        <taxon>Eurotiomycetidae</taxon>
        <taxon>Onygenales</taxon>
        <taxon>Onygenaceae</taxon>
        <taxon>Ophidiomyces</taxon>
    </lineage>
</organism>
<dbReference type="EMBL" id="JALBCA010000236">
    <property type="protein sequence ID" value="KAI2381201.1"/>
    <property type="molecule type" value="Genomic_DNA"/>
</dbReference>
<reference evidence="1" key="1">
    <citation type="journal article" date="2022" name="bioRxiv">
        <title>Population genetic analysis of Ophidiomyces ophidiicola, the causative agent of snake fungal disease, indicates recent introductions to the USA.</title>
        <authorList>
            <person name="Ladner J.T."/>
            <person name="Palmer J.M."/>
            <person name="Ettinger C.L."/>
            <person name="Stajich J.E."/>
            <person name="Farrell T.M."/>
            <person name="Glorioso B.M."/>
            <person name="Lawson B."/>
            <person name="Price S.J."/>
            <person name="Stengle A.G."/>
            <person name="Grear D.A."/>
            <person name="Lorch J.M."/>
        </authorList>
    </citation>
    <scope>NUCLEOTIDE SEQUENCE</scope>
    <source>
        <strain evidence="1">NWHC 24266-5</strain>
    </source>
</reference>
<proteinExistence type="predicted"/>
<comment type="caution">
    <text evidence="1">The sequence shown here is derived from an EMBL/GenBank/DDBJ whole genome shotgun (WGS) entry which is preliminary data.</text>
</comment>
<evidence type="ECO:0000313" key="1">
    <source>
        <dbReference type="EMBL" id="KAI2381201.1"/>
    </source>
</evidence>
<gene>
    <name evidence="1" type="primary">ecm33</name>
    <name evidence="1" type="ORF">LOY88_006830</name>
</gene>
<name>A0ACB8UM93_9EURO</name>
<accession>A0ACB8UM93</accession>
<sequence>MVLMKLFVPALALAGLASAASGDCDGKVIQNQGDADGLASCRTITGDLEVSERASGTISISGVQRVNGKFTCKGAVNLTELSASSLSRIGDAFLLSGLTTLASLRFDALTEVDSINFEALPRLQQLSFSKGVSKASRLRIANTDLVNLGGINLNTVGDMEISNNPHLTEVNVNQITNTTGFVSFSANNMKLKVTFPNLENALNMTFRNVSAISLPSLKKTTGLLGLYSNYIEDFSAPNLTSTGDLVLAANSQLSNLSLPLLEDVRGAFQVANNTNLKSITDVPKLKKLNGALDLSGNFTEIRLPSVDEVRGQVNIQSSDDKFSCSTFEKDLKPNTRGKFTCLSNVKDPQSTDPNNNGKPKPSSGIAMSDNVLSRGGVTMIALLTAIVGMAF</sequence>